<accession>A0A3S1AYX2</accession>
<dbReference type="AlphaFoldDB" id="A0A3S1AYX2"/>
<name>A0A3S1AYX2_ELYCH</name>
<dbReference type="InterPro" id="IPR000719">
    <property type="entry name" value="Prot_kinase_dom"/>
</dbReference>
<keyword evidence="3" id="KW-1185">Reference proteome</keyword>
<dbReference type="OrthoDB" id="4062651at2759"/>
<dbReference type="InterPro" id="IPR011009">
    <property type="entry name" value="Kinase-like_dom_sf"/>
</dbReference>
<dbReference type="Proteomes" id="UP000271974">
    <property type="component" value="Unassembled WGS sequence"/>
</dbReference>
<evidence type="ECO:0000313" key="2">
    <source>
        <dbReference type="EMBL" id="RUS70794.1"/>
    </source>
</evidence>
<comment type="caution">
    <text evidence="2">The sequence shown here is derived from an EMBL/GenBank/DDBJ whole genome shotgun (WGS) entry which is preliminary data.</text>
</comment>
<dbReference type="InterPro" id="IPR050122">
    <property type="entry name" value="RTK"/>
</dbReference>
<dbReference type="FunFam" id="1.10.510.10:FF:001927">
    <property type="entry name" value="Receptor protein-tyrosine kinase"/>
    <property type="match status" value="1"/>
</dbReference>
<dbReference type="PRINTS" id="PR00109">
    <property type="entry name" value="TYRKINASE"/>
</dbReference>
<dbReference type="Gene3D" id="3.30.200.20">
    <property type="entry name" value="Phosphorylase Kinase, domain 1"/>
    <property type="match status" value="1"/>
</dbReference>
<evidence type="ECO:0000313" key="3">
    <source>
        <dbReference type="Proteomes" id="UP000271974"/>
    </source>
</evidence>
<dbReference type="PIRSF" id="PIRSF000615">
    <property type="entry name" value="TyrPK_CSF1-R"/>
    <property type="match status" value="1"/>
</dbReference>
<feature type="non-terminal residue" evidence="2">
    <location>
        <position position="1"/>
    </location>
</feature>
<dbReference type="STRING" id="188477.A0A3S1AYX2"/>
<dbReference type="GO" id="GO:0004714">
    <property type="term" value="F:transmembrane receptor protein tyrosine kinase activity"/>
    <property type="evidence" value="ECO:0007669"/>
    <property type="project" value="TreeGrafter"/>
</dbReference>
<dbReference type="Gene3D" id="1.10.510.10">
    <property type="entry name" value="Transferase(Phosphotransferase) domain 1"/>
    <property type="match status" value="1"/>
</dbReference>
<organism evidence="2 3">
    <name type="scientific">Elysia chlorotica</name>
    <name type="common">Eastern emerald elysia</name>
    <name type="synonym">Sea slug</name>
    <dbReference type="NCBI Taxonomy" id="188477"/>
    <lineage>
        <taxon>Eukaryota</taxon>
        <taxon>Metazoa</taxon>
        <taxon>Spiralia</taxon>
        <taxon>Lophotrochozoa</taxon>
        <taxon>Mollusca</taxon>
        <taxon>Gastropoda</taxon>
        <taxon>Heterobranchia</taxon>
        <taxon>Euthyneura</taxon>
        <taxon>Panpulmonata</taxon>
        <taxon>Sacoglossa</taxon>
        <taxon>Placobranchoidea</taxon>
        <taxon>Plakobranchidae</taxon>
        <taxon>Elysia</taxon>
    </lineage>
</organism>
<dbReference type="GO" id="GO:0005524">
    <property type="term" value="F:ATP binding"/>
    <property type="evidence" value="ECO:0007669"/>
    <property type="project" value="InterPro"/>
</dbReference>
<dbReference type="PANTHER" id="PTHR24416:SF611">
    <property type="entry name" value="TYROSINE-PROTEIN KINASE TRANSMEMBRANE RECEPTOR ROR"/>
    <property type="match status" value="1"/>
</dbReference>
<dbReference type="Pfam" id="PF07714">
    <property type="entry name" value="PK_Tyr_Ser-Thr"/>
    <property type="match status" value="1"/>
</dbReference>
<dbReference type="EMBL" id="RQTK01001332">
    <property type="protein sequence ID" value="RUS70794.1"/>
    <property type="molecule type" value="Genomic_DNA"/>
</dbReference>
<gene>
    <name evidence="2" type="ORF">EGW08_021442</name>
</gene>
<dbReference type="PROSITE" id="PS50011">
    <property type="entry name" value="PROTEIN_KINASE_DOM"/>
    <property type="match status" value="1"/>
</dbReference>
<reference evidence="2 3" key="1">
    <citation type="submission" date="2019-01" db="EMBL/GenBank/DDBJ databases">
        <title>A draft genome assembly of the solar-powered sea slug Elysia chlorotica.</title>
        <authorList>
            <person name="Cai H."/>
            <person name="Li Q."/>
            <person name="Fang X."/>
            <person name="Li J."/>
            <person name="Curtis N.E."/>
            <person name="Altenburger A."/>
            <person name="Shibata T."/>
            <person name="Feng M."/>
            <person name="Maeda T."/>
            <person name="Schwartz J.A."/>
            <person name="Shigenobu S."/>
            <person name="Lundholm N."/>
            <person name="Nishiyama T."/>
            <person name="Yang H."/>
            <person name="Hasebe M."/>
            <person name="Li S."/>
            <person name="Pierce S.K."/>
            <person name="Wang J."/>
        </authorList>
    </citation>
    <scope>NUCLEOTIDE SEQUENCE [LARGE SCALE GENOMIC DNA]</scope>
    <source>
        <strain evidence="2">EC2010</strain>
        <tissue evidence="2">Whole organism of an adult</tissue>
    </source>
</reference>
<dbReference type="SUPFAM" id="SSF56112">
    <property type="entry name" value="Protein kinase-like (PK-like)"/>
    <property type="match status" value="1"/>
</dbReference>
<dbReference type="InterPro" id="IPR001245">
    <property type="entry name" value="Ser-Thr/Tyr_kinase_cat_dom"/>
</dbReference>
<dbReference type="PANTHER" id="PTHR24416">
    <property type="entry name" value="TYROSINE-PROTEIN KINASE RECEPTOR"/>
    <property type="match status" value="1"/>
</dbReference>
<dbReference type="GO" id="GO:0007169">
    <property type="term" value="P:cell surface receptor protein tyrosine kinase signaling pathway"/>
    <property type="evidence" value="ECO:0007669"/>
    <property type="project" value="TreeGrafter"/>
</dbReference>
<protein>
    <recommendedName>
        <fullName evidence="1">Protein kinase domain-containing protein</fullName>
    </recommendedName>
</protein>
<proteinExistence type="predicted"/>
<feature type="domain" description="Protein kinase" evidence="1">
    <location>
        <begin position="1"/>
        <end position="248"/>
    </location>
</feature>
<evidence type="ECO:0000259" key="1">
    <source>
        <dbReference type="PROSITE" id="PS50011"/>
    </source>
</evidence>
<dbReference type="GO" id="GO:0005886">
    <property type="term" value="C:plasma membrane"/>
    <property type="evidence" value="ECO:0007669"/>
    <property type="project" value="TreeGrafter"/>
</dbReference>
<dbReference type="GO" id="GO:0043235">
    <property type="term" value="C:receptor complex"/>
    <property type="evidence" value="ECO:0007669"/>
    <property type="project" value="TreeGrafter"/>
</dbReference>
<sequence>VFIFIFSENASEKDKEDFLNEFDILKRVGKHENVVCLVGACHIGGVMYVAMEFAKHGDLRTFLRHSRRLTSVHEYDNTSCPSVRAALRPETLINLALGTARGLRHLSDKQTEVNVYPYCLVLYVSQWVILDVKQPTQLNSTPSTLCPSQTRVPIRWMAVESLFNNTYTLQSDVWSFGVLLWEIFTLGGTPYAAIDSQQLFSYLKEGHRLRKPRLCEQDMYAMMLQCWHDCPKRRPVMEELVARLHKMLEKSEVYINLSSQEEALYAEIDHS</sequence>